<evidence type="ECO:0000313" key="2">
    <source>
        <dbReference type="EMBL" id="QDU43266.1"/>
    </source>
</evidence>
<organism evidence="2 3">
    <name type="scientific">Symmachiella dynata</name>
    <dbReference type="NCBI Taxonomy" id="2527995"/>
    <lineage>
        <taxon>Bacteria</taxon>
        <taxon>Pseudomonadati</taxon>
        <taxon>Planctomycetota</taxon>
        <taxon>Planctomycetia</taxon>
        <taxon>Planctomycetales</taxon>
        <taxon>Planctomycetaceae</taxon>
        <taxon>Symmachiella</taxon>
    </lineage>
</organism>
<protein>
    <submittedName>
        <fullName evidence="2">Uncharacterized protein</fullName>
    </submittedName>
</protein>
<feature type="transmembrane region" description="Helical" evidence="1">
    <location>
        <begin position="172"/>
        <end position="189"/>
    </location>
</feature>
<dbReference type="RefSeq" id="WP_145375396.1">
    <property type="nucleotide sequence ID" value="NZ_CP036276.1"/>
</dbReference>
<dbReference type="EMBL" id="CP036276">
    <property type="protein sequence ID" value="QDU43266.1"/>
    <property type="molecule type" value="Genomic_DNA"/>
</dbReference>
<feature type="transmembrane region" description="Helical" evidence="1">
    <location>
        <begin position="233"/>
        <end position="252"/>
    </location>
</feature>
<keyword evidence="1" id="KW-0472">Membrane</keyword>
<dbReference type="AlphaFoldDB" id="A0A517ZLC6"/>
<sequence>MVDRNWHNQLQRELARQGLPRLYTERLMDELLDHALCLKEETNVMDATKTKATKIPDAPVERIGKPEQLAQAAGDEYRRRTWLGRHPILTFLIAPLPMLVLSWILCLLVFVGTAELLEEFNEGPQGLTKSTVSATTLLLMETAFYVWAAAPFVLTTCLLCWMAQRTARGPKWMLAAGLIVTLVAAMYQLDMALPTQPGNGQLSADMGFPPWQTNASTAESEADTISFATSRHLLGRILFPMLPFAICGLFLWRNSRGTPRPPMLSHAAPLSTSH</sequence>
<proteinExistence type="predicted"/>
<accession>A0A517ZLC6</accession>
<evidence type="ECO:0000313" key="3">
    <source>
        <dbReference type="Proteomes" id="UP000319383"/>
    </source>
</evidence>
<gene>
    <name evidence="2" type="ORF">Mal52_17380</name>
</gene>
<dbReference type="KEGG" id="sdyn:Mal52_17380"/>
<feature type="transmembrane region" description="Helical" evidence="1">
    <location>
        <begin position="88"/>
        <end position="111"/>
    </location>
</feature>
<keyword evidence="3" id="KW-1185">Reference proteome</keyword>
<keyword evidence="1" id="KW-0812">Transmembrane</keyword>
<keyword evidence="1" id="KW-1133">Transmembrane helix</keyword>
<evidence type="ECO:0000256" key="1">
    <source>
        <dbReference type="SAM" id="Phobius"/>
    </source>
</evidence>
<dbReference type="Proteomes" id="UP000319383">
    <property type="component" value="Chromosome"/>
</dbReference>
<reference evidence="2 3" key="1">
    <citation type="submission" date="2019-02" db="EMBL/GenBank/DDBJ databases">
        <title>Deep-cultivation of Planctomycetes and their phenomic and genomic characterization uncovers novel biology.</title>
        <authorList>
            <person name="Wiegand S."/>
            <person name="Jogler M."/>
            <person name="Boedeker C."/>
            <person name="Pinto D."/>
            <person name="Vollmers J."/>
            <person name="Rivas-Marin E."/>
            <person name="Kohn T."/>
            <person name="Peeters S.H."/>
            <person name="Heuer A."/>
            <person name="Rast P."/>
            <person name="Oberbeckmann S."/>
            <person name="Bunk B."/>
            <person name="Jeske O."/>
            <person name="Meyerdierks A."/>
            <person name="Storesund J.E."/>
            <person name="Kallscheuer N."/>
            <person name="Luecker S."/>
            <person name="Lage O.M."/>
            <person name="Pohl T."/>
            <person name="Merkel B.J."/>
            <person name="Hornburger P."/>
            <person name="Mueller R.-W."/>
            <person name="Bruemmer F."/>
            <person name="Labrenz M."/>
            <person name="Spormann A.M."/>
            <person name="Op den Camp H."/>
            <person name="Overmann J."/>
            <person name="Amann R."/>
            <person name="Jetten M.S.M."/>
            <person name="Mascher T."/>
            <person name="Medema M.H."/>
            <person name="Devos D.P."/>
            <person name="Kaster A.-K."/>
            <person name="Ovreas L."/>
            <person name="Rohde M."/>
            <person name="Galperin M.Y."/>
            <person name="Jogler C."/>
        </authorList>
    </citation>
    <scope>NUCLEOTIDE SEQUENCE [LARGE SCALE GENOMIC DNA]</scope>
    <source>
        <strain evidence="2 3">Mal52</strain>
    </source>
</reference>
<feature type="transmembrane region" description="Helical" evidence="1">
    <location>
        <begin position="144"/>
        <end position="163"/>
    </location>
</feature>
<name>A0A517ZLC6_9PLAN</name>